<evidence type="ECO:0000313" key="2">
    <source>
        <dbReference type="EMBL" id="CAH7683703.1"/>
    </source>
</evidence>
<protein>
    <submittedName>
        <fullName evidence="2">Uncharacterized protein</fullName>
    </submittedName>
</protein>
<name>A0AAV0BBV6_PHAPC</name>
<feature type="compositionally biased region" description="Polar residues" evidence="1">
    <location>
        <begin position="1"/>
        <end position="18"/>
    </location>
</feature>
<feature type="compositionally biased region" description="Low complexity" evidence="1">
    <location>
        <begin position="86"/>
        <end position="101"/>
    </location>
</feature>
<organism evidence="2 3">
    <name type="scientific">Phakopsora pachyrhizi</name>
    <name type="common">Asian soybean rust disease fungus</name>
    <dbReference type="NCBI Taxonomy" id="170000"/>
    <lineage>
        <taxon>Eukaryota</taxon>
        <taxon>Fungi</taxon>
        <taxon>Dikarya</taxon>
        <taxon>Basidiomycota</taxon>
        <taxon>Pucciniomycotina</taxon>
        <taxon>Pucciniomycetes</taxon>
        <taxon>Pucciniales</taxon>
        <taxon>Phakopsoraceae</taxon>
        <taxon>Phakopsora</taxon>
    </lineage>
</organism>
<keyword evidence="3" id="KW-1185">Reference proteome</keyword>
<dbReference type="Proteomes" id="UP001153365">
    <property type="component" value="Unassembled WGS sequence"/>
</dbReference>
<dbReference type="AlphaFoldDB" id="A0AAV0BBV6"/>
<feature type="region of interest" description="Disordered" evidence="1">
    <location>
        <begin position="158"/>
        <end position="213"/>
    </location>
</feature>
<gene>
    <name evidence="2" type="ORF">PPACK8108_LOCUS17370</name>
</gene>
<comment type="caution">
    <text evidence="2">The sequence shown here is derived from an EMBL/GenBank/DDBJ whole genome shotgun (WGS) entry which is preliminary data.</text>
</comment>
<feature type="compositionally biased region" description="Basic and acidic residues" evidence="1">
    <location>
        <begin position="177"/>
        <end position="202"/>
    </location>
</feature>
<accession>A0AAV0BBV6</accession>
<dbReference type="EMBL" id="CALTRL010004853">
    <property type="protein sequence ID" value="CAH7683703.1"/>
    <property type="molecule type" value="Genomic_DNA"/>
</dbReference>
<evidence type="ECO:0000313" key="3">
    <source>
        <dbReference type="Proteomes" id="UP001153365"/>
    </source>
</evidence>
<sequence length="229" mass="25384">MWSSNSNITTTSKRSTVNLKPLKLTPPSKTDQPMSLESITGAISVTINSTAAAATSTSTTTSPETWRKDLKLGRVVNRDRKKLSTVTISSSSSGTTDSNLSIREPLTPPPDLPLLDGQLSKLEEKFEVVENQIVARKRMFDNLDKDSAFLNDELQKTLSSEKNKSPTYHISPIQPDQMERSKSEAYIEQDKKRLSSLSERRSSTLGDVTNSLEQPAANTGWGDYIKSFW</sequence>
<evidence type="ECO:0000256" key="1">
    <source>
        <dbReference type="SAM" id="MobiDB-lite"/>
    </source>
</evidence>
<reference evidence="2" key="1">
    <citation type="submission" date="2022-06" db="EMBL/GenBank/DDBJ databases">
        <authorList>
            <consortium name="SYNGENTA / RWTH Aachen University"/>
        </authorList>
    </citation>
    <scope>NUCLEOTIDE SEQUENCE</scope>
</reference>
<feature type="region of interest" description="Disordered" evidence="1">
    <location>
        <begin position="86"/>
        <end position="110"/>
    </location>
</feature>
<proteinExistence type="predicted"/>
<feature type="region of interest" description="Disordered" evidence="1">
    <location>
        <begin position="1"/>
        <end position="34"/>
    </location>
</feature>